<dbReference type="PANTHER" id="PTHR28307">
    <property type="entry name" value="PROTEIN PAL1"/>
    <property type="match status" value="1"/>
</dbReference>
<evidence type="ECO:0000313" key="2">
    <source>
        <dbReference type="EMBL" id="KAH7316517.1"/>
    </source>
</evidence>
<evidence type="ECO:0000313" key="3">
    <source>
        <dbReference type="Proteomes" id="UP000813444"/>
    </source>
</evidence>
<dbReference type="OrthoDB" id="5352132at2759"/>
<feature type="compositionally biased region" description="Basic and acidic residues" evidence="1">
    <location>
        <begin position="188"/>
        <end position="243"/>
    </location>
</feature>
<dbReference type="GO" id="GO:0005737">
    <property type="term" value="C:cytoplasm"/>
    <property type="evidence" value="ECO:0007669"/>
    <property type="project" value="TreeGrafter"/>
</dbReference>
<keyword evidence="3" id="KW-1185">Reference proteome</keyword>
<comment type="caution">
    <text evidence="2">The sequence shown here is derived from an EMBL/GenBank/DDBJ whole genome shotgun (WGS) entry which is preliminary data.</text>
</comment>
<proteinExistence type="predicted"/>
<feature type="region of interest" description="Disordered" evidence="1">
    <location>
        <begin position="1"/>
        <end position="255"/>
    </location>
</feature>
<dbReference type="PANTHER" id="PTHR28307:SF2">
    <property type="entry name" value="PROTEIN PAL1"/>
    <property type="match status" value="1"/>
</dbReference>
<protein>
    <submittedName>
        <fullName evidence="2">Uncharacterized protein</fullName>
    </submittedName>
</protein>
<name>A0A8K0WQ71_9HYPO</name>
<dbReference type="EMBL" id="JAGPNK010000008">
    <property type="protein sequence ID" value="KAH7316517.1"/>
    <property type="molecule type" value="Genomic_DNA"/>
</dbReference>
<reference evidence="2" key="1">
    <citation type="journal article" date="2021" name="Nat. Commun.">
        <title>Genetic determinants of endophytism in the Arabidopsis root mycobiome.</title>
        <authorList>
            <person name="Mesny F."/>
            <person name="Miyauchi S."/>
            <person name="Thiergart T."/>
            <person name="Pickel B."/>
            <person name="Atanasova L."/>
            <person name="Karlsson M."/>
            <person name="Huettel B."/>
            <person name="Barry K.W."/>
            <person name="Haridas S."/>
            <person name="Chen C."/>
            <person name="Bauer D."/>
            <person name="Andreopoulos W."/>
            <person name="Pangilinan J."/>
            <person name="LaButti K."/>
            <person name="Riley R."/>
            <person name="Lipzen A."/>
            <person name="Clum A."/>
            <person name="Drula E."/>
            <person name="Henrissat B."/>
            <person name="Kohler A."/>
            <person name="Grigoriev I.V."/>
            <person name="Martin F.M."/>
            <person name="Hacquard S."/>
        </authorList>
    </citation>
    <scope>NUCLEOTIDE SEQUENCE</scope>
    <source>
        <strain evidence="2">MPI-CAGE-CH-0235</strain>
    </source>
</reference>
<accession>A0A8K0WQ71</accession>
<sequence>MDGPRPASAGGKAPHLSINLSSNNPFRNRAASPLSFESGLASPRSPFDDPEPRPRPVSRNPFFDPSQQPLKSPGAMSTTSDSKVTSAENIFDSLTLDDKLVDAPRPSNAPPPPRRPMNRPPPPRGGSDGPQGERRSASGSRHRPTPSQEDDMRARKPGSGSGPRPGPPGSRPPQRRPRRNSDTSLIDLDVRPITDEERKMIEERRREQEKKRREGRDRESKDREAKDREGKEREGKDRDGKDRSRSHRPSRRMDLIDKLDATSIYGTGCM</sequence>
<evidence type="ECO:0000256" key="1">
    <source>
        <dbReference type="SAM" id="MobiDB-lite"/>
    </source>
</evidence>
<dbReference type="Proteomes" id="UP000813444">
    <property type="component" value="Unassembled WGS sequence"/>
</dbReference>
<organism evidence="2 3">
    <name type="scientific">Stachybotrys elegans</name>
    <dbReference type="NCBI Taxonomy" id="80388"/>
    <lineage>
        <taxon>Eukaryota</taxon>
        <taxon>Fungi</taxon>
        <taxon>Dikarya</taxon>
        <taxon>Ascomycota</taxon>
        <taxon>Pezizomycotina</taxon>
        <taxon>Sordariomycetes</taxon>
        <taxon>Hypocreomycetidae</taxon>
        <taxon>Hypocreales</taxon>
        <taxon>Stachybotryaceae</taxon>
        <taxon>Stachybotrys</taxon>
    </lineage>
</organism>
<dbReference type="AlphaFoldDB" id="A0A8K0WQ71"/>
<feature type="compositionally biased region" description="Polar residues" evidence="1">
    <location>
        <begin position="65"/>
        <end position="88"/>
    </location>
</feature>
<dbReference type="InterPro" id="IPR013226">
    <property type="entry name" value="Pal1"/>
</dbReference>
<gene>
    <name evidence="2" type="ORF">B0I35DRAFT_256180</name>
</gene>
<feature type="compositionally biased region" description="Pro residues" evidence="1">
    <location>
        <begin position="107"/>
        <end position="124"/>
    </location>
</feature>